<dbReference type="InterPro" id="IPR037401">
    <property type="entry name" value="SnoaL-like"/>
</dbReference>
<dbReference type="AlphaFoldDB" id="A0A0B1ZM57"/>
<feature type="region of interest" description="Disordered" evidence="1">
    <location>
        <begin position="145"/>
        <end position="167"/>
    </location>
</feature>
<dbReference type="RefSeq" id="WP_039286462.1">
    <property type="nucleotide sequence ID" value="NZ_JTDI01000005.1"/>
</dbReference>
<protein>
    <recommendedName>
        <fullName evidence="2">SnoaL-like domain-containing protein</fullName>
    </recommendedName>
</protein>
<dbReference type="InterPro" id="IPR032710">
    <property type="entry name" value="NTF2-like_dom_sf"/>
</dbReference>
<reference evidence="3 4" key="1">
    <citation type="submission" date="2014-10" db="EMBL/GenBank/DDBJ databases">
        <title>Genome sequence of Novosphingobium malaysiense MUSC 273(T).</title>
        <authorList>
            <person name="Lee L.-H."/>
        </authorList>
    </citation>
    <scope>NUCLEOTIDE SEQUENCE [LARGE SCALE GENOMIC DNA]</scope>
    <source>
        <strain evidence="3 4">MUSC 273</strain>
    </source>
</reference>
<keyword evidence="4" id="KW-1185">Reference proteome</keyword>
<evidence type="ECO:0000256" key="1">
    <source>
        <dbReference type="SAM" id="MobiDB-lite"/>
    </source>
</evidence>
<dbReference type="EMBL" id="JTDI01000005">
    <property type="protein sequence ID" value="KHK90283.1"/>
    <property type="molecule type" value="Genomic_DNA"/>
</dbReference>
<dbReference type="Gene3D" id="3.10.450.50">
    <property type="match status" value="1"/>
</dbReference>
<evidence type="ECO:0000313" key="3">
    <source>
        <dbReference type="EMBL" id="KHK90283.1"/>
    </source>
</evidence>
<dbReference type="Pfam" id="PF13577">
    <property type="entry name" value="SnoaL_4"/>
    <property type="match status" value="1"/>
</dbReference>
<dbReference type="OrthoDB" id="7425929at2"/>
<dbReference type="SUPFAM" id="SSF54427">
    <property type="entry name" value="NTF2-like"/>
    <property type="match status" value="1"/>
</dbReference>
<dbReference type="STRING" id="1348853.LK12_16795"/>
<comment type="caution">
    <text evidence="3">The sequence shown here is derived from an EMBL/GenBank/DDBJ whole genome shotgun (WGS) entry which is preliminary data.</text>
</comment>
<accession>A0A0B1ZM57</accession>
<evidence type="ECO:0000313" key="4">
    <source>
        <dbReference type="Proteomes" id="UP000031057"/>
    </source>
</evidence>
<sequence length="167" mass="19035">MTRTIDDLLAEAEIRDLHIRYCRGADRMDFDLMRSSFHPDAVVDYGQFGTTVDDLIAGAEEGLKTFLVTTHSTANQLVEINGDCAWAEHYTLATHRLSETDEATLRDYVVSLRYIDRLERRAGTWKIAMRKLVVDWMRTDPVDAGQAAPKGELGRRDRSDPSYLRNV</sequence>
<evidence type="ECO:0000259" key="2">
    <source>
        <dbReference type="Pfam" id="PF13577"/>
    </source>
</evidence>
<proteinExistence type="predicted"/>
<gene>
    <name evidence="3" type="ORF">LK12_16795</name>
</gene>
<name>A0A0B1ZM57_9SPHN</name>
<feature type="domain" description="SnoaL-like" evidence="2">
    <location>
        <begin position="7"/>
        <end position="130"/>
    </location>
</feature>
<dbReference type="Proteomes" id="UP000031057">
    <property type="component" value="Unassembled WGS sequence"/>
</dbReference>
<organism evidence="3 4">
    <name type="scientific">Novosphingobium malaysiense</name>
    <dbReference type="NCBI Taxonomy" id="1348853"/>
    <lineage>
        <taxon>Bacteria</taxon>
        <taxon>Pseudomonadati</taxon>
        <taxon>Pseudomonadota</taxon>
        <taxon>Alphaproteobacteria</taxon>
        <taxon>Sphingomonadales</taxon>
        <taxon>Sphingomonadaceae</taxon>
        <taxon>Novosphingobium</taxon>
    </lineage>
</organism>